<gene>
    <name evidence="2" type="ORF">CGL51_05240</name>
    <name evidence="3" type="ORF">CGL52_10920</name>
</gene>
<dbReference type="RefSeq" id="WP_116420940.1">
    <property type="nucleotide sequence ID" value="NZ_NMUE01000012.1"/>
</dbReference>
<evidence type="ECO:0000313" key="3">
    <source>
        <dbReference type="EMBL" id="RFA96645.1"/>
    </source>
</evidence>
<sequence>MKRIRLPLVPGVVVEFADRELALKKVEEWARGGTAAVQLVFGPEGCGKTAWLRQSAEVLRELGFDVIYVNPLERDYLAYIDLKEVARRLAEAAAEHSGIAEVKLADLAIQLAKYAIKKRKRKMAVLADDVFQAIGVDKAASYVKWMLNIIEYPPGEYENIVAVVATSEGVTRREIGRHRWASPRPMWNMAREGFKQLYEQIPGEKPPFEEAWRLTGGNPKLLGELYGAKWDVDKVLKELADKKRINAFVATLGEEERELLRRALDDPDVLFTREGIPLMDRLVDMNLIVDTLPERDPWFWAGEPPPKRDVELGIGRRVAWQTPLHREAVRRALEST</sequence>
<reference evidence="4 5" key="1">
    <citation type="submission" date="2017-07" db="EMBL/GenBank/DDBJ databases">
        <title>Draft genome sequence of aerobic hyperthermophilic archaea, Pyrobaculum aerophilum YKB31 and YKB32.</title>
        <authorList>
            <person name="Mochizuki T."/>
            <person name="Berliner A.J."/>
            <person name="Yoshida-Takashima Y."/>
            <person name="Takaki Y."/>
            <person name="Nunoura T."/>
            <person name="Takai K."/>
        </authorList>
    </citation>
    <scope>NUCLEOTIDE SEQUENCE [LARGE SCALE GENOMIC DNA]</scope>
    <source>
        <strain evidence="2 5">YKB31</strain>
        <strain evidence="3 4">YKB32</strain>
    </source>
</reference>
<evidence type="ECO:0000313" key="2">
    <source>
        <dbReference type="EMBL" id="RFA96356.1"/>
    </source>
</evidence>
<dbReference type="Proteomes" id="UP000256877">
    <property type="component" value="Unassembled WGS sequence"/>
</dbReference>
<comment type="caution">
    <text evidence="2">The sequence shown here is derived from an EMBL/GenBank/DDBJ whole genome shotgun (WGS) entry which is preliminary data.</text>
</comment>
<feature type="domain" description="ATPase" evidence="1">
    <location>
        <begin position="16"/>
        <end position="225"/>
    </location>
</feature>
<dbReference type="Proteomes" id="UP000257123">
    <property type="component" value="Unassembled WGS sequence"/>
</dbReference>
<organism evidence="2 5">
    <name type="scientific">Pyrobaculum aerophilum</name>
    <dbReference type="NCBI Taxonomy" id="13773"/>
    <lineage>
        <taxon>Archaea</taxon>
        <taxon>Thermoproteota</taxon>
        <taxon>Thermoprotei</taxon>
        <taxon>Thermoproteales</taxon>
        <taxon>Thermoproteaceae</taxon>
        <taxon>Pyrobaculum</taxon>
    </lineage>
</organism>
<dbReference type="OrthoDB" id="25948at2157"/>
<dbReference type="InterPro" id="IPR027417">
    <property type="entry name" value="P-loop_NTPase"/>
</dbReference>
<evidence type="ECO:0000313" key="5">
    <source>
        <dbReference type="Proteomes" id="UP000257123"/>
    </source>
</evidence>
<dbReference type="EMBL" id="NMUF01000037">
    <property type="protein sequence ID" value="RFA96645.1"/>
    <property type="molecule type" value="Genomic_DNA"/>
</dbReference>
<dbReference type="AlphaFoldDB" id="A0A371R002"/>
<proteinExistence type="predicted"/>
<accession>A0A371R002</accession>
<dbReference type="EMBL" id="NMUE01000012">
    <property type="protein sequence ID" value="RFA96356.1"/>
    <property type="molecule type" value="Genomic_DNA"/>
</dbReference>
<dbReference type="GO" id="GO:0005524">
    <property type="term" value="F:ATP binding"/>
    <property type="evidence" value="ECO:0007669"/>
    <property type="project" value="InterPro"/>
</dbReference>
<protein>
    <submittedName>
        <fullName evidence="2">AAA family ATPase</fullName>
    </submittedName>
</protein>
<name>A0A371R002_9CREN</name>
<dbReference type="Pfam" id="PF01637">
    <property type="entry name" value="ATPase_2"/>
    <property type="match status" value="1"/>
</dbReference>
<dbReference type="Gene3D" id="3.40.50.300">
    <property type="entry name" value="P-loop containing nucleotide triphosphate hydrolases"/>
    <property type="match status" value="1"/>
</dbReference>
<dbReference type="SUPFAM" id="SSF52540">
    <property type="entry name" value="P-loop containing nucleoside triphosphate hydrolases"/>
    <property type="match status" value="1"/>
</dbReference>
<evidence type="ECO:0000313" key="4">
    <source>
        <dbReference type="Proteomes" id="UP000256877"/>
    </source>
</evidence>
<dbReference type="InterPro" id="IPR011579">
    <property type="entry name" value="ATPase_dom"/>
</dbReference>
<evidence type="ECO:0000259" key="1">
    <source>
        <dbReference type="Pfam" id="PF01637"/>
    </source>
</evidence>